<dbReference type="AlphaFoldDB" id="A0A8J4UQ05"/>
<feature type="non-terminal residue" evidence="1">
    <location>
        <position position="58"/>
    </location>
</feature>
<dbReference type="OrthoDB" id="5959761at2759"/>
<protein>
    <submittedName>
        <fullName evidence="1">Ornithine decarboxylase antizyme 2-like</fullName>
    </submittedName>
</protein>
<organism evidence="1 2">
    <name type="scientific">Clarias magur</name>
    <name type="common">Asian catfish</name>
    <name type="synonym">Macropteronotus magur</name>
    <dbReference type="NCBI Taxonomy" id="1594786"/>
    <lineage>
        <taxon>Eukaryota</taxon>
        <taxon>Metazoa</taxon>
        <taxon>Chordata</taxon>
        <taxon>Craniata</taxon>
        <taxon>Vertebrata</taxon>
        <taxon>Euteleostomi</taxon>
        <taxon>Actinopterygii</taxon>
        <taxon>Neopterygii</taxon>
        <taxon>Teleostei</taxon>
        <taxon>Ostariophysi</taxon>
        <taxon>Siluriformes</taxon>
        <taxon>Clariidae</taxon>
        <taxon>Clarias</taxon>
    </lineage>
</organism>
<evidence type="ECO:0000313" key="2">
    <source>
        <dbReference type="Proteomes" id="UP000727407"/>
    </source>
</evidence>
<proteinExistence type="predicted"/>
<name>A0A8J4UQ05_CLAMG</name>
<dbReference type="EMBL" id="QNUK01000014">
    <property type="protein sequence ID" value="KAF5908304.1"/>
    <property type="molecule type" value="Genomic_DNA"/>
</dbReference>
<keyword evidence="2" id="KW-1185">Reference proteome</keyword>
<gene>
    <name evidence="1" type="primary">oaz2a</name>
    <name evidence="1" type="ORF">DAT39_001955</name>
</gene>
<evidence type="ECO:0000313" key="1">
    <source>
        <dbReference type="EMBL" id="KAF5908304.1"/>
    </source>
</evidence>
<feature type="non-terminal residue" evidence="1">
    <location>
        <position position="1"/>
    </location>
</feature>
<dbReference type="InterPro" id="IPR038581">
    <property type="entry name" value="ODC_AZ_sf"/>
</dbReference>
<comment type="caution">
    <text evidence="1">The sequence shown here is derived from an EMBL/GenBank/DDBJ whole genome shotgun (WGS) entry which is preliminary data.</text>
</comment>
<reference evidence="1" key="1">
    <citation type="submission" date="2020-07" db="EMBL/GenBank/DDBJ databases">
        <title>Clarias magur genome sequencing, assembly and annotation.</title>
        <authorList>
            <person name="Kushwaha B."/>
            <person name="Kumar R."/>
            <person name="Das P."/>
            <person name="Joshi C.G."/>
            <person name="Kumar D."/>
            <person name="Nagpure N.S."/>
            <person name="Pandey M."/>
            <person name="Agarwal S."/>
            <person name="Srivastava S."/>
            <person name="Singh M."/>
            <person name="Sahoo L."/>
            <person name="Jayasankar P."/>
            <person name="Meher P.K."/>
            <person name="Koringa P.G."/>
            <person name="Iquebal M.A."/>
            <person name="Das S.P."/>
            <person name="Bit A."/>
            <person name="Patnaik S."/>
            <person name="Patel N."/>
            <person name="Shah T.M."/>
            <person name="Hinsu A."/>
            <person name="Jena J.K."/>
        </authorList>
    </citation>
    <scope>NUCLEOTIDE SEQUENCE</scope>
    <source>
        <strain evidence="1">CIFAMagur01</strain>
        <tissue evidence="1">Testis</tissue>
    </source>
</reference>
<dbReference type="SUPFAM" id="SSF55729">
    <property type="entry name" value="Acyl-CoA N-acyltransferases (Nat)"/>
    <property type="match status" value="1"/>
</dbReference>
<dbReference type="Gene3D" id="3.40.630.60">
    <property type="match status" value="1"/>
</dbReference>
<accession>A0A8J4UQ05</accession>
<sequence length="58" mass="6412">DDRLTVTRASAVGGTPTILHFQYKLSERRFSCWDTVLTANCLYLEIPSGALHEGSKEG</sequence>
<dbReference type="InterPro" id="IPR016181">
    <property type="entry name" value="Acyl_CoA_acyltransferase"/>
</dbReference>
<dbReference type="Proteomes" id="UP000727407">
    <property type="component" value="Unassembled WGS sequence"/>
</dbReference>